<evidence type="ECO:0000313" key="1">
    <source>
        <dbReference type="EMBL" id="KAK7691123.1"/>
    </source>
</evidence>
<accession>A0AAW0GCF0</accession>
<organism evidence="1 2">
    <name type="scientific">Cerrena zonata</name>
    <dbReference type="NCBI Taxonomy" id="2478898"/>
    <lineage>
        <taxon>Eukaryota</taxon>
        <taxon>Fungi</taxon>
        <taxon>Dikarya</taxon>
        <taxon>Basidiomycota</taxon>
        <taxon>Agaricomycotina</taxon>
        <taxon>Agaricomycetes</taxon>
        <taxon>Polyporales</taxon>
        <taxon>Cerrenaceae</taxon>
        <taxon>Cerrena</taxon>
    </lineage>
</organism>
<evidence type="ECO:0008006" key="3">
    <source>
        <dbReference type="Google" id="ProtNLM"/>
    </source>
</evidence>
<dbReference type="AlphaFoldDB" id="A0AAW0GCF0"/>
<evidence type="ECO:0000313" key="2">
    <source>
        <dbReference type="Proteomes" id="UP001385951"/>
    </source>
</evidence>
<sequence length="443" mass="51785">MPRRLPPELVDQAINWIYLDSDRWDSHSKRTKLIREPALVCKEWATICRPYIFREIRINKKRGKQFFALLQTAPAIGIVVKLLAFDGRDRHRKRRSLPWLVSVFPNLHKYLPNINDVRIKYADIDIEDTVDWSTSIYPLLETMAYVRNLTFQDMYAPIAIIQDLSCAFPNIDRVMLVECEFNVDDNDRKRTYAGSPAFRELCVDWYGSEWWDGTMSEVDAGPSACLDQFAPFLLSAEPHRSLRSLKLDVCRMHLRPAVSLLDQLGPRLEELVLQVKIDENEYEENPGPITLKSNTNLKYLTFAVPKLDEDYSEWTNTISSTHLRRLEYHVIFDDTDFTALASELTRPIFAELEELTFVCLTGSNYPTPEIRPNVEKYIPKFVNQRGDDVLRFKHDVKWDYSTGPYDVYESVERFWSYDDADERWSSWEGGDDIEEIDSSPSHR</sequence>
<comment type="caution">
    <text evidence="1">The sequence shown here is derived from an EMBL/GenBank/DDBJ whole genome shotgun (WGS) entry which is preliminary data.</text>
</comment>
<reference evidence="1 2" key="1">
    <citation type="submission" date="2022-09" db="EMBL/GenBank/DDBJ databases">
        <authorList>
            <person name="Palmer J.M."/>
        </authorList>
    </citation>
    <scope>NUCLEOTIDE SEQUENCE [LARGE SCALE GENOMIC DNA]</scope>
    <source>
        <strain evidence="1 2">DSM 7382</strain>
    </source>
</reference>
<keyword evidence="2" id="KW-1185">Reference proteome</keyword>
<protein>
    <recommendedName>
        <fullName evidence="3">F-box domain-containing protein</fullName>
    </recommendedName>
</protein>
<dbReference type="EMBL" id="JASBNA010000006">
    <property type="protein sequence ID" value="KAK7691123.1"/>
    <property type="molecule type" value="Genomic_DNA"/>
</dbReference>
<dbReference type="Proteomes" id="UP001385951">
    <property type="component" value="Unassembled WGS sequence"/>
</dbReference>
<proteinExistence type="predicted"/>
<gene>
    <name evidence="1" type="ORF">QCA50_006226</name>
</gene>
<name>A0AAW0GCF0_9APHY</name>